<dbReference type="GO" id="GO:0005975">
    <property type="term" value="P:carbohydrate metabolic process"/>
    <property type="evidence" value="ECO:0007669"/>
    <property type="project" value="InterPro"/>
</dbReference>
<comment type="cofactor">
    <cofactor evidence="1">
        <name>Ca(2+)</name>
        <dbReference type="ChEBI" id="CHEBI:29108"/>
    </cofactor>
</comment>
<dbReference type="SUPFAM" id="SSF51011">
    <property type="entry name" value="Glycosyl hydrolase domain"/>
    <property type="match status" value="1"/>
</dbReference>
<dbReference type="InterPro" id="IPR006047">
    <property type="entry name" value="GH13_cat_dom"/>
</dbReference>
<dbReference type="Gene3D" id="2.40.30.140">
    <property type="match status" value="1"/>
</dbReference>
<keyword evidence="5" id="KW-0119">Carbohydrate metabolism</keyword>
<sequence length="555" mass="63557">MHGLKKKFADLRTTPSEQDTRPTKLTVPDSSTADNATFFQGFEWYLPSDGQHYQRLARCLESLTRLGVDQVWLPPGCKAGWQGSNGYDIYDLYDLGEFDQKGHRGTKFGDKKALADLSKLAQSNGVKLCWDAVLNHKCAADYTEKCQAVKVDQQDRLKNIGGEHEVEVWTGYNFDGRNDKYSSFKYHWHHFTGTDWEARLQTNDDIYRFVGRGKPGWAKDVDDTFGNYDYLMGNNLDHSQIEVRDDLHVWGEWIVNEVGLSGFRLDAVKHMSQSFLKEWIQHLDEKFQRRLFFVGEYWRGDLEVLGPVIEKFNGRLHLFDVALAGNMSKMSHDPVAADLRNVFDGTLTKHYPGQAVTFILNHDTQPRYERDHHVVPISSWFIPLGYALILLRHTPSYPCVFYGDLFGIQSPDPQKMPHLAQPPSCWGALPKLMLARKMWAYGQSREYFDDAKCVGFTRLGLEGKVDGGQSKLEGLAVVLNIGDRYAKKEMFVGKERRGQKWTDLLDFAWGEVDINEDGYGIFPVGPRSVSVWLNCQAVRREQVDELTKLPDIYGK</sequence>
<proteinExistence type="inferred from homology"/>
<dbReference type="Gene3D" id="2.60.40.1180">
    <property type="entry name" value="Golgi alpha-mannosidase II"/>
    <property type="match status" value="1"/>
</dbReference>
<keyword evidence="4" id="KW-0378">Hydrolase</keyword>
<dbReference type="PANTHER" id="PTHR43447">
    <property type="entry name" value="ALPHA-AMYLASE"/>
    <property type="match status" value="1"/>
</dbReference>
<evidence type="ECO:0000256" key="5">
    <source>
        <dbReference type="ARBA" id="ARBA00023277"/>
    </source>
</evidence>
<name>A0AAN8EM06_9EURO</name>
<dbReference type="CDD" id="cd11318">
    <property type="entry name" value="AmyAc_bac_fung_AmyA"/>
    <property type="match status" value="1"/>
</dbReference>
<reference evidence="8 9" key="1">
    <citation type="submission" date="2022-12" db="EMBL/GenBank/DDBJ databases">
        <title>Genomic features and morphological characterization of a novel Knufia sp. strain isolated from spacecraft assembly facility.</title>
        <authorList>
            <person name="Teixeira M."/>
            <person name="Chander A.M."/>
            <person name="Stajich J.E."/>
            <person name="Venkateswaran K."/>
        </authorList>
    </citation>
    <scope>NUCLEOTIDE SEQUENCE [LARGE SCALE GENOMIC DNA]</scope>
    <source>
        <strain evidence="8 9">FJI-L2-BK-P2</strain>
    </source>
</reference>
<dbReference type="InterPro" id="IPR013776">
    <property type="entry name" value="A-amylase_thermo"/>
</dbReference>
<dbReference type="Gene3D" id="3.20.20.80">
    <property type="entry name" value="Glycosidases"/>
    <property type="match status" value="1"/>
</dbReference>
<dbReference type="AlphaFoldDB" id="A0AAN8EM06"/>
<evidence type="ECO:0000256" key="2">
    <source>
        <dbReference type="ARBA" id="ARBA00008061"/>
    </source>
</evidence>
<gene>
    <name evidence="8" type="ORF">OHC33_009160</name>
</gene>
<dbReference type="NCBIfam" id="NF006968">
    <property type="entry name" value="PRK09441.1-1"/>
    <property type="match status" value="1"/>
</dbReference>
<evidence type="ECO:0000256" key="1">
    <source>
        <dbReference type="ARBA" id="ARBA00001913"/>
    </source>
</evidence>
<dbReference type="SMART" id="SM00642">
    <property type="entry name" value="Aamy"/>
    <property type="match status" value="1"/>
</dbReference>
<dbReference type="Proteomes" id="UP001316803">
    <property type="component" value="Unassembled WGS sequence"/>
</dbReference>
<comment type="caution">
    <text evidence="8">The sequence shown here is derived from an EMBL/GenBank/DDBJ whole genome shotgun (WGS) entry which is preliminary data.</text>
</comment>
<comment type="similarity">
    <text evidence="2">Belongs to the glycosyl hydrolase 13 family.</text>
</comment>
<dbReference type="EMBL" id="JAKLMC020000032">
    <property type="protein sequence ID" value="KAK5949771.1"/>
    <property type="molecule type" value="Genomic_DNA"/>
</dbReference>
<evidence type="ECO:0000256" key="3">
    <source>
        <dbReference type="ARBA" id="ARBA00022723"/>
    </source>
</evidence>
<dbReference type="GO" id="GO:0005509">
    <property type="term" value="F:calcium ion binding"/>
    <property type="evidence" value="ECO:0007669"/>
    <property type="project" value="InterPro"/>
</dbReference>
<dbReference type="PIRSF" id="PIRSF001021">
    <property type="entry name" value="Alph-amls_thrmst"/>
    <property type="match status" value="1"/>
</dbReference>
<keyword evidence="3" id="KW-0479">Metal-binding</keyword>
<evidence type="ECO:0000313" key="8">
    <source>
        <dbReference type="EMBL" id="KAK5949771.1"/>
    </source>
</evidence>
<accession>A0AAN8EM06</accession>
<keyword evidence="9" id="KW-1185">Reference proteome</keyword>
<dbReference type="SUPFAM" id="SSF51445">
    <property type="entry name" value="(Trans)glycosidases"/>
    <property type="match status" value="1"/>
</dbReference>
<organism evidence="8 9">
    <name type="scientific">Knufia fluminis</name>
    <dbReference type="NCBI Taxonomy" id="191047"/>
    <lineage>
        <taxon>Eukaryota</taxon>
        <taxon>Fungi</taxon>
        <taxon>Dikarya</taxon>
        <taxon>Ascomycota</taxon>
        <taxon>Pezizomycotina</taxon>
        <taxon>Eurotiomycetes</taxon>
        <taxon>Chaetothyriomycetidae</taxon>
        <taxon>Chaetothyriales</taxon>
        <taxon>Trichomeriaceae</taxon>
        <taxon>Knufia</taxon>
    </lineage>
</organism>
<evidence type="ECO:0000256" key="6">
    <source>
        <dbReference type="ARBA" id="ARBA00023295"/>
    </source>
</evidence>
<dbReference type="GO" id="GO:0004553">
    <property type="term" value="F:hydrolase activity, hydrolyzing O-glycosyl compounds"/>
    <property type="evidence" value="ECO:0007669"/>
    <property type="project" value="InterPro"/>
</dbReference>
<dbReference type="InterPro" id="IPR013780">
    <property type="entry name" value="Glyco_hydro_b"/>
</dbReference>
<dbReference type="InterPro" id="IPR017853">
    <property type="entry name" value="GH"/>
</dbReference>
<feature type="domain" description="Glycosyl hydrolase family 13 catalytic" evidence="7">
    <location>
        <begin position="36"/>
        <end position="445"/>
    </location>
</feature>
<evidence type="ECO:0000256" key="4">
    <source>
        <dbReference type="ARBA" id="ARBA00022801"/>
    </source>
</evidence>
<dbReference type="NCBIfam" id="NF006969">
    <property type="entry name" value="PRK09441.1-2"/>
    <property type="match status" value="1"/>
</dbReference>
<protein>
    <recommendedName>
        <fullName evidence="7">Glycosyl hydrolase family 13 catalytic domain-containing protein</fullName>
    </recommendedName>
</protein>
<evidence type="ECO:0000259" key="7">
    <source>
        <dbReference type="SMART" id="SM00642"/>
    </source>
</evidence>
<evidence type="ECO:0000313" key="9">
    <source>
        <dbReference type="Proteomes" id="UP001316803"/>
    </source>
</evidence>
<keyword evidence="6" id="KW-0326">Glycosidase</keyword>
<dbReference type="Pfam" id="PF00128">
    <property type="entry name" value="Alpha-amylase"/>
    <property type="match status" value="1"/>
</dbReference>